<dbReference type="PROSITE" id="PS51257">
    <property type="entry name" value="PROKAR_LIPOPROTEIN"/>
    <property type="match status" value="1"/>
</dbReference>
<name>A0A3L7A7A9_9MICO</name>
<dbReference type="PANTHER" id="PTHR43649:SF30">
    <property type="entry name" value="ABC TRANSPORTER SUBSTRATE-BINDING PROTEIN"/>
    <property type="match status" value="1"/>
</dbReference>
<evidence type="ECO:0000313" key="3">
    <source>
        <dbReference type="Proteomes" id="UP000272503"/>
    </source>
</evidence>
<keyword evidence="3" id="KW-1185">Reference proteome</keyword>
<dbReference type="AlphaFoldDB" id="A0A3L7A7A9"/>
<comment type="caution">
    <text evidence="2">The sequence shown here is derived from an EMBL/GenBank/DDBJ whole genome shotgun (WGS) entry which is preliminary data.</text>
</comment>
<gene>
    <name evidence="2" type="ORF">D9V32_07660</name>
</gene>
<dbReference type="EMBL" id="RCUX01000005">
    <property type="protein sequence ID" value="RLP76024.1"/>
    <property type="molecule type" value="Genomic_DNA"/>
</dbReference>
<dbReference type="PANTHER" id="PTHR43649">
    <property type="entry name" value="ARABINOSE-BINDING PROTEIN-RELATED"/>
    <property type="match status" value="1"/>
</dbReference>
<dbReference type="CDD" id="cd13585">
    <property type="entry name" value="PBP2_TMBP_like"/>
    <property type="match status" value="1"/>
</dbReference>
<dbReference type="InterPro" id="IPR006059">
    <property type="entry name" value="SBP"/>
</dbReference>
<dbReference type="Pfam" id="PF01547">
    <property type="entry name" value="SBP_bac_1"/>
    <property type="match status" value="1"/>
</dbReference>
<feature type="chain" id="PRO_5017928196" evidence="1">
    <location>
        <begin position="32"/>
        <end position="426"/>
    </location>
</feature>
<keyword evidence="1" id="KW-0732">Signal</keyword>
<protein>
    <submittedName>
        <fullName evidence="2">Sugar ABC transporter substrate-binding protein</fullName>
    </submittedName>
</protein>
<dbReference type="SUPFAM" id="SSF53850">
    <property type="entry name" value="Periplasmic binding protein-like II"/>
    <property type="match status" value="1"/>
</dbReference>
<organism evidence="2 3">
    <name type="scientific">Mycetocola tolaasinivorans</name>
    <dbReference type="NCBI Taxonomy" id="76635"/>
    <lineage>
        <taxon>Bacteria</taxon>
        <taxon>Bacillati</taxon>
        <taxon>Actinomycetota</taxon>
        <taxon>Actinomycetes</taxon>
        <taxon>Micrococcales</taxon>
        <taxon>Microbacteriaceae</taxon>
        <taxon>Mycetocola</taxon>
    </lineage>
</organism>
<dbReference type="OrthoDB" id="9780991at2"/>
<evidence type="ECO:0000313" key="2">
    <source>
        <dbReference type="EMBL" id="RLP76024.1"/>
    </source>
</evidence>
<sequence length="426" mass="45494">MYKHTAKTLGAAALASALALTVGCSSGTPGASGGDDQIEITQWYHEYGAPGAKEAVQKFAADYTKENPKVKVKVVWVPGDYPAKLNSALLSGTGPDVFESSPVGERIFAGQVAPLDDIYGDAKSDFLPNSISSMTVDGHIYAVPMTDGTGMLYYRKSVLKDAGIEPPATMDELISAAKKLTTGGKKGLFIGNDGCTSGQLPKIAIWSSGQEIIKDGSVVFDNDRAAKAYEKMAELCNSDSLLLGAPADWYDSSSFIDGLVPMQWGGQWTLDEVEENLGDDFGVVPWPALDAQGTPATWYGGWHQQVSSKSKNIQAAKDFVQWLWIKNTDAQKKWATDFGSTAPVRESIVAEIPALTKSPGKDFMDAIKNYGHLESGVYWSTATETALGDALNNVVKNGADARAEISKAAAKATSEVERIKADSKLK</sequence>
<proteinExistence type="predicted"/>
<dbReference type="Proteomes" id="UP000272503">
    <property type="component" value="Unassembled WGS sequence"/>
</dbReference>
<accession>A0A3L7A7A9</accession>
<dbReference type="Gene3D" id="3.40.190.10">
    <property type="entry name" value="Periplasmic binding protein-like II"/>
    <property type="match status" value="1"/>
</dbReference>
<reference evidence="2 3" key="1">
    <citation type="submission" date="2018-10" db="EMBL/GenBank/DDBJ databases">
        <authorList>
            <person name="Li J."/>
        </authorList>
    </citation>
    <scope>NUCLEOTIDE SEQUENCE [LARGE SCALE GENOMIC DNA]</scope>
    <source>
        <strain evidence="2 3">IF 016277</strain>
    </source>
</reference>
<dbReference type="RefSeq" id="WP_121648309.1">
    <property type="nucleotide sequence ID" value="NZ_RCUX01000005.1"/>
</dbReference>
<evidence type="ECO:0000256" key="1">
    <source>
        <dbReference type="SAM" id="SignalP"/>
    </source>
</evidence>
<feature type="signal peptide" evidence="1">
    <location>
        <begin position="1"/>
        <end position="31"/>
    </location>
</feature>
<dbReference type="InterPro" id="IPR050490">
    <property type="entry name" value="Bact_solute-bd_prot1"/>
</dbReference>